<gene>
    <name evidence="3" type="ORF">NMN56_031600</name>
</gene>
<accession>A0ABT7A4Y4</accession>
<dbReference type="SMART" id="SM00422">
    <property type="entry name" value="HTH_MERR"/>
    <property type="match status" value="1"/>
</dbReference>
<evidence type="ECO:0000259" key="2">
    <source>
        <dbReference type="PROSITE" id="PS50937"/>
    </source>
</evidence>
<comment type="caution">
    <text evidence="3">The sequence shown here is derived from an EMBL/GenBank/DDBJ whole genome shotgun (WGS) entry which is preliminary data.</text>
</comment>
<dbReference type="RefSeq" id="WP_274046970.1">
    <property type="nucleotide sequence ID" value="NZ_JANCPR020000040.1"/>
</dbReference>
<evidence type="ECO:0000256" key="1">
    <source>
        <dbReference type="ARBA" id="ARBA00023125"/>
    </source>
</evidence>
<dbReference type="InterPro" id="IPR009061">
    <property type="entry name" value="DNA-bd_dom_put_sf"/>
</dbReference>
<proteinExistence type="predicted"/>
<dbReference type="PROSITE" id="PS50937">
    <property type="entry name" value="HTH_MERR_2"/>
    <property type="match status" value="1"/>
</dbReference>
<sequence length="254" mass="27675">MPEEPGEGKREFRAAELAQAAGITTRTLRFYRERRLLSPPRREGRIAWYDEHHLARLRTITALLARGHTLGGIADLLGAFEKGRDARTAAEVLGLDGAALTTPISDETPVRLTPEELADYFQGEVTVDNLAASLDIGYVAVDGEEFVHTSRRLLDASAELVAKGIPLAAVLAAGRELRTQTDVIAGLFARLFRDHLLPLQDTTDPNHLNDLLTRVGPIARDVVQAELGLSLDRTIRAELEEWLRGAGEGSSGGE</sequence>
<evidence type="ECO:0000313" key="3">
    <source>
        <dbReference type="EMBL" id="MDJ1136413.1"/>
    </source>
</evidence>
<keyword evidence="1" id="KW-0238">DNA-binding</keyword>
<dbReference type="Proteomes" id="UP001214441">
    <property type="component" value="Unassembled WGS sequence"/>
</dbReference>
<dbReference type="InterPro" id="IPR000551">
    <property type="entry name" value="MerR-type_HTH_dom"/>
</dbReference>
<keyword evidence="4" id="KW-1185">Reference proteome</keyword>
<organism evidence="3 4">
    <name type="scientific">Streptomyces iconiensis</name>
    <dbReference type="NCBI Taxonomy" id="1384038"/>
    <lineage>
        <taxon>Bacteria</taxon>
        <taxon>Bacillati</taxon>
        <taxon>Actinomycetota</taxon>
        <taxon>Actinomycetes</taxon>
        <taxon>Kitasatosporales</taxon>
        <taxon>Streptomycetaceae</taxon>
        <taxon>Streptomyces</taxon>
    </lineage>
</organism>
<dbReference type="Gene3D" id="1.10.1660.10">
    <property type="match status" value="1"/>
</dbReference>
<evidence type="ECO:0000313" key="4">
    <source>
        <dbReference type="Proteomes" id="UP001214441"/>
    </source>
</evidence>
<dbReference type="Pfam" id="PF13411">
    <property type="entry name" value="MerR_1"/>
    <property type="match status" value="1"/>
</dbReference>
<dbReference type="SUPFAM" id="SSF46955">
    <property type="entry name" value="Putative DNA-binding domain"/>
    <property type="match status" value="1"/>
</dbReference>
<reference evidence="3 4" key="1">
    <citation type="submission" date="2023-05" db="EMBL/GenBank/DDBJ databases">
        <title>Streptantibioticus silvisoli sp. nov., acidotolerant actinomycetes 1 from pine litter.</title>
        <authorList>
            <person name="Swiecimska M."/>
            <person name="Golinska P."/>
            <person name="Sangal V."/>
            <person name="Wachnowicz B."/>
            <person name="Goodfellow M."/>
        </authorList>
    </citation>
    <scope>NUCLEOTIDE SEQUENCE [LARGE SCALE GENOMIC DNA]</scope>
    <source>
        <strain evidence="3 4">DSM 42109</strain>
    </source>
</reference>
<feature type="domain" description="HTH merR-type" evidence="2">
    <location>
        <begin position="11"/>
        <end position="79"/>
    </location>
</feature>
<name>A0ABT7A4Y4_9ACTN</name>
<dbReference type="PANTHER" id="PTHR30204:SF93">
    <property type="entry name" value="HTH MERR-TYPE DOMAIN-CONTAINING PROTEIN"/>
    <property type="match status" value="1"/>
</dbReference>
<dbReference type="EMBL" id="JANCPR020000040">
    <property type="protein sequence ID" value="MDJ1136413.1"/>
    <property type="molecule type" value="Genomic_DNA"/>
</dbReference>
<dbReference type="PANTHER" id="PTHR30204">
    <property type="entry name" value="REDOX-CYCLING DRUG-SENSING TRANSCRIPTIONAL ACTIVATOR SOXR"/>
    <property type="match status" value="1"/>
</dbReference>
<protein>
    <submittedName>
        <fullName evidence="3">MerR family transcriptional regulator</fullName>
    </submittedName>
</protein>
<dbReference type="InterPro" id="IPR047057">
    <property type="entry name" value="MerR_fam"/>
</dbReference>